<proteinExistence type="predicted"/>
<dbReference type="EMBL" id="CP019124">
    <property type="protein sequence ID" value="APX90380.1"/>
    <property type="molecule type" value="Genomic_DNA"/>
</dbReference>
<dbReference type="RefSeq" id="WP_076980398.1">
    <property type="nucleotide sequence ID" value="NZ_CP019124.1"/>
</dbReference>
<dbReference type="Pfam" id="PF05621">
    <property type="entry name" value="TniB"/>
    <property type="match status" value="1"/>
</dbReference>
<organism evidence="1 2">
    <name type="scientific">Brevirhabdus pacifica</name>
    <dbReference type="NCBI Taxonomy" id="1267768"/>
    <lineage>
        <taxon>Bacteria</taxon>
        <taxon>Pseudomonadati</taxon>
        <taxon>Pseudomonadota</taxon>
        <taxon>Alphaproteobacteria</taxon>
        <taxon>Rhodobacterales</taxon>
        <taxon>Paracoccaceae</taxon>
        <taxon>Brevirhabdus</taxon>
    </lineage>
</organism>
<dbReference type="InterPro" id="IPR027417">
    <property type="entry name" value="P-loop_NTPase"/>
</dbReference>
<evidence type="ECO:0000313" key="2">
    <source>
        <dbReference type="Proteomes" id="UP000187266"/>
    </source>
</evidence>
<dbReference type="AlphaFoldDB" id="A0A1U7DK66"/>
<dbReference type="Gene3D" id="3.40.50.300">
    <property type="entry name" value="P-loop containing nucleotide triphosphate hydrolases"/>
    <property type="match status" value="1"/>
</dbReference>
<protein>
    <recommendedName>
        <fullName evidence="3">TniB protein</fullName>
    </recommendedName>
</protein>
<name>A0A1U7DK66_9RHOB</name>
<dbReference type="STRING" id="1267768.BV394_12110"/>
<dbReference type="Proteomes" id="UP000187266">
    <property type="component" value="Chromosome"/>
</dbReference>
<reference evidence="1 2" key="1">
    <citation type="submission" date="2017-01" db="EMBL/GenBank/DDBJ databases">
        <title>Genomic analysis of Xuhuaishuia manganoxidans DY6-4.</title>
        <authorList>
            <person name="Wang X."/>
        </authorList>
    </citation>
    <scope>NUCLEOTIDE SEQUENCE [LARGE SCALE GENOMIC DNA]</scope>
    <source>
        <strain evidence="1 2">DY6-4</strain>
    </source>
</reference>
<sequence>MSWAKSEQEIAKILRHRLQLRGVMIVWIDEAHDLIGGGTPHKVQMTVKSTKNLMQGAGAVGLILSGIDTLWTLIGSDEQLNRRFSKMPLGAISAVPDQKMLNQIVRTLCKEAGMTAPVSHDLLERLVHASRGRFGRFIEYTLAALEVAAFAGDAELRIQHFAEAWGQREGCELSQNVFLVKNWGQIAFGQNSADKQKGAR</sequence>
<accession>A0A1U7DK66</accession>
<evidence type="ECO:0000313" key="1">
    <source>
        <dbReference type="EMBL" id="APX90380.1"/>
    </source>
</evidence>
<gene>
    <name evidence="1" type="ORF">BV394_12110</name>
</gene>
<keyword evidence="2" id="KW-1185">Reference proteome</keyword>
<dbReference type="InterPro" id="IPR008868">
    <property type="entry name" value="TniB"/>
</dbReference>
<evidence type="ECO:0008006" key="3">
    <source>
        <dbReference type="Google" id="ProtNLM"/>
    </source>
</evidence>